<accession>A0AAF3ETN1</accession>
<keyword evidence="4" id="KW-0769">Symport</keyword>
<protein>
    <submittedName>
        <fullName evidence="9">Uncharacterized protein</fullName>
    </submittedName>
</protein>
<dbReference type="PROSITE" id="PS50267">
    <property type="entry name" value="NA_NEUROTRAN_SYMP_3"/>
    <property type="match status" value="1"/>
</dbReference>
<organism evidence="8 9">
    <name type="scientific">Mesorhabditis belari</name>
    <dbReference type="NCBI Taxonomy" id="2138241"/>
    <lineage>
        <taxon>Eukaryota</taxon>
        <taxon>Metazoa</taxon>
        <taxon>Ecdysozoa</taxon>
        <taxon>Nematoda</taxon>
        <taxon>Chromadorea</taxon>
        <taxon>Rhabditida</taxon>
        <taxon>Rhabditina</taxon>
        <taxon>Rhabditomorpha</taxon>
        <taxon>Rhabditoidea</taxon>
        <taxon>Rhabditidae</taxon>
        <taxon>Mesorhabditinae</taxon>
        <taxon>Mesorhabditis</taxon>
    </lineage>
</organism>
<dbReference type="PANTHER" id="PTHR11616:SF241">
    <property type="entry name" value="SODIUM- AND CHLORIDE-DEPENDENT GLYCINE TRANSPORTER 2"/>
    <property type="match status" value="1"/>
</dbReference>
<reference evidence="9" key="1">
    <citation type="submission" date="2024-02" db="UniProtKB">
        <authorList>
            <consortium name="WormBaseParasite"/>
        </authorList>
    </citation>
    <scope>IDENTIFICATION</scope>
</reference>
<evidence type="ECO:0000256" key="2">
    <source>
        <dbReference type="ARBA" id="ARBA00022448"/>
    </source>
</evidence>
<evidence type="ECO:0000256" key="4">
    <source>
        <dbReference type="ARBA" id="ARBA00022847"/>
    </source>
</evidence>
<comment type="subcellular location">
    <subcellularLocation>
        <location evidence="1">Membrane</location>
        <topology evidence="1">Multi-pass membrane protein</topology>
    </subcellularLocation>
</comment>
<keyword evidence="8" id="KW-1185">Reference proteome</keyword>
<dbReference type="GO" id="GO:0005283">
    <property type="term" value="F:amino acid:sodium symporter activity"/>
    <property type="evidence" value="ECO:0007669"/>
    <property type="project" value="TreeGrafter"/>
</dbReference>
<evidence type="ECO:0000313" key="9">
    <source>
        <dbReference type="WBParaSite" id="MBELARI_LOCUS17173"/>
    </source>
</evidence>
<keyword evidence="3" id="KW-0812">Transmembrane</keyword>
<evidence type="ECO:0000256" key="1">
    <source>
        <dbReference type="ARBA" id="ARBA00004141"/>
    </source>
</evidence>
<dbReference type="Proteomes" id="UP000887575">
    <property type="component" value="Unassembled WGS sequence"/>
</dbReference>
<keyword evidence="2" id="KW-0813">Transport</keyword>
<proteinExistence type="predicted"/>
<evidence type="ECO:0000256" key="7">
    <source>
        <dbReference type="SAM" id="MobiDB-lite"/>
    </source>
</evidence>
<evidence type="ECO:0000313" key="8">
    <source>
        <dbReference type="Proteomes" id="UP000887575"/>
    </source>
</evidence>
<evidence type="ECO:0000256" key="6">
    <source>
        <dbReference type="ARBA" id="ARBA00023136"/>
    </source>
</evidence>
<dbReference type="SUPFAM" id="SSF161070">
    <property type="entry name" value="SNF-like"/>
    <property type="match status" value="1"/>
</dbReference>
<dbReference type="InterPro" id="IPR000175">
    <property type="entry name" value="Na/ntran_symport"/>
</dbReference>
<dbReference type="GO" id="GO:0005886">
    <property type="term" value="C:plasma membrane"/>
    <property type="evidence" value="ECO:0007669"/>
    <property type="project" value="TreeGrafter"/>
</dbReference>
<feature type="compositionally biased region" description="Basic and acidic residues" evidence="7">
    <location>
        <begin position="18"/>
        <end position="29"/>
    </location>
</feature>
<dbReference type="GO" id="GO:0089718">
    <property type="term" value="P:amino acid import across plasma membrane"/>
    <property type="evidence" value="ECO:0007669"/>
    <property type="project" value="TreeGrafter"/>
</dbReference>
<evidence type="ECO:0000256" key="5">
    <source>
        <dbReference type="ARBA" id="ARBA00022989"/>
    </source>
</evidence>
<dbReference type="AlphaFoldDB" id="A0AAF3ETN1"/>
<evidence type="ECO:0000256" key="3">
    <source>
        <dbReference type="ARBA" id="ARBA00022692"/>
    </source>
</evidence>
<dbReference type="Pfam" id="PF00209">
    <property type="entry name" value="SNF"/>
    <property type="match status" value="1"/>
</dbReference>
<name>A0AAF3ETN1_9BILA</name>
<dbReference type="InterPro" id="IPR037272">
    <property type="entry name" value="SNS_sf"/>
</dbReference>
<dbReference type="PANTHER" id="PTHR11616">
    <property type="entry name" value="SODIUM/CHLORIDE DEPENDENT TRANSPORTER"/>
    <property type="match status" value="1"/>
</dbReference>
<dbReference type="WBParaSite" id="MBELARI_LOCUS17173">
    <property type="protein sequence ID" value="MBELARI_LOCUS17173"/>
    <property type="gene ID" value="MBELARI_LOCUS17173"/>
</dbReference>
<sequence>MAEKEALPHSEPGPNSPKLDENHEGSSDDKDYDSDASTEIEVAEGMQDLMLDDEIVLGAFARQQPRPTFWDTFIESSVVKMSFLIGMDSVGSFTYLYMKYGASVKWPLIVQLLVLGLPVLLLELSLGQFTSLNPSSLYKRMVPAFGDMEM</sequence>
<feature type="region of interest" description="Disordered" evidence="7">
    <location>
        <begin position="1"/>
        <end position="36"/>
    </location>
</feature>
<keyword evidence="6" id="KW-0472">Membrane</keyword>
<keyword evidence="5" id="KW-1133">Transmembrane helix</keyword>